<organism evidence="3 4">
    <name type="scientific">Taibaiella chishuiensis</name>
    <dbReference type="NCBI Taxonomy" id="1434707"/>
    <lineage>
        <taxon>Bacteria</taxon>
        <taxon>Pseudomonadati</taxon>
        <taxon>Bacteroidota</taxon>
        <taxon>Chitinophagia</taxon>
        <taxon>Chitinophagales</taxon>
        <taxon>Chitinophagaceae</taxon>
        <taxon>Taibaiella</taxon>
    </lineage>
</organism>
<dbReference type="PANTHER" id="PTHR35580">
    <property type="entry name" value="CELL SURFACE GLYCOPROTEIN (S-LAYER PROTEIN)-LIKE PROTEIN"/>
    <property type="match status" value="1"/>
</dbReference>
<protein>
    <submittedName>
        <fullName evidence="3">Putative secreted protein (Por secretion system target)</fullName>
    </submittedName>
</protein>
<feature type="domain" description="Secretion system C-terminal sorting" evidence="2">
    <location>
        <begin position="735"/>
        <end position="805"/>
    </location>
</feature>
<dbReference type="NCBIfam" id="TIGR04183">
    <property type="entry name" value="Por_Secre_tail"/>
    <property type="match status" value="1"/>
</dbReference>
<evidence type="ECO:0000313" key="3">
    <source>
        <dbReference type="EMBL" id="PSK90402.1"/>
    </source>
</evidence>
<comment type="caution">
    <text evidence="3">The sequence shown here is derived from an EMBL/GenBank/DDBJ whole genome shotgun (WGS) entry which is preliminary data.</text>
</comment>
<proteinExistence type="predicted"/>
<dbReference type="PANTHER" id="PTHR35580:SF1">
    <property type="entry name" value="PHYTASE-LIKE DOMAIN-CONTAINING PROTEIN"/>
    <property type="match status" value="1"/>
</dbReference>
<evidence type="ECO:0000313" key="4">
    <source>
        <dbReference type="Proteomes" id="UP000240572"/>
    </source>
</evidence>
<dbReference type="InterPro" id="IPR026444">
    <property type="entry name" value="Secre_tail"/>
</dbReference>
<keyword evidence="1" id="KW-0732">Signal</keyword>
<dbReference type="Pfam" id="PF06739">
    <property type="entry name" value="SBBP"/>
    <property type="match status" value="2"/>
</dbReference>
<dbReference type="Pfam" id="PF18962">
    <property type="entry name" value="Por_Secre_tail"/>
    <property type="match status" value="1"/>
</dbReference>
<name>A0A2P8CZL1_9BACT</name>
<keyword evidence="4" id="KW-1185">Reference proteome</keyword>
<dbReference type="Proteomes" id="UP000240572">
    <property type="component" value="Unassembled WGS sequence"/>
</dbReference>
<feature type="chain" id="PRO_5015189578" evidence="1">
    <location>
        <begin position="33"/>
        <end position="807"/>
    </location>
</feature>
<dbReference type="InterPro" id="IPR010620">
    <property type="entry name" value="SBBP_repeat"/>
</dbReference>
<feature type="signal peptide" evidence="1">
    <location>
        <begin position="1"/>
        <end position="32"/>
    </location>
</feature>
<accession>A0A2P8CZL1</accession>
<gene>
    <name evidence="3" type="ORF">B0I18_108132</name>
</gene>
<evidence type="ECO:0000259" key="2">
    <source>
        <dbReference type="Pfam" id="PF18962"/>
    </source>
</evidence>
<dbReference type="InterPro" id="IPR052918">
    <property type="entry name" value="Motility_Chemotaxis_Reg"/>
</dbReference>
<dbReference type="AlphaFoldDB" id="A0A2P8CZL1"/>
<evidence type="ECO:0000256" key="1">
    <source>
        <dbReference type="SAM" id="SignalP"/>
    </source>
</evidence>
<reference evidence="3 4" key="1">
    <citation type="submission" date="2018-03" db="EMBL/GenBank/DDBJ databases">
        <title>Genomic Encyclopedia of Type Strains, Phase III (KMG-III): the genomes of soil and plant-associated and newly described type strains.</title>
        <authorList>
            <person name="Whitman W."/>
        </authorList>
    </citation>
    <scope>NUCLEOTIDE SEQUENCE [LARGE SCALE GENOMIC DNA]</scope>
    <source>
        <strain evidence="3 4">CGMCC 1.12700</strain>
    </source>
</reference>
<dbReference type="OrthoDB" id="9765926at2"/>
<sequence>MKQINTLYCVKTFRSCCRSLLFLSCLLLPAFAGRAQNISLNWAKGIGSTDLIGSGTATVDGAGNVYTAGYFMGTTDFDPGPGTANLTANGIDMFLAKYDNNGNYLWAKKIGAASYNDQAYAIALDNAGNAYITGIFAATVDFDPGAGTANLVSNGASDIFIAKYDGAGNYVWARNIGGSDWDYGQSITLDNTGNVYVTGSFVDTAYFGATATANSVVSAGSTDVVLAKYDNNGNFIWGKAVGGSSSDDGQKVTTDAAGNVYVAGRYMLTADFDPGPGTANLVAGGATDIFLAKYSATGAYIWAKGIGGTGYDAPSDLIADAAGHLYTVGSFAGTVDFDPGTGTANLTSNSGLGDAYVAKYDTSGAYVWAKQAGPAGAANGANANAVVLGAGGDVYFTGNFNGTVDFDPGAGTANLTATSYKDIFVAKYNAAGNYLWAGRMGGIPISAASNCGGRTISRNTAGQVYVAGYFSGTVDFDPGPGNVNVEAAIGGSTFIMKLADGCPSYSTLTQTHCDSFSFHNVTYTTSGVYVDTLNSVFGCDSIVTLNLTINHSTVNPVITGAYCDSVTFNGVTYHTTGVYTQHYFSFNGCDSNKVYDVTIKGQSSSSQLDRNSCGPYVFNGTTYPSSGTFPVTLTNVQGCDSLVTLNLTVNPPPVATVIKTGSVLTVNNADAYQWINCADRSVIAGANSQTYTVTATGSYAAVITKNDCRDTSDCITVDVGTGIADLDAVNRLQFYPNPASAGIHILTQHPLRQATIRLSNVIGQVLQEQRGQSGSNFYLDIGAYAAGVYLVEVTEGDKASRRKIVKQ</sequence>
<dbReference type="RefSeq" id="WP_106524278.1">
    <property type="nucleotide sequence ID" value="NZ_PYGD01000008.1"/>
</dbReference>
<dbReference type="EMBL" id="PYGD01000008">
    <property type="protein sequence ID" value="PSK90402.1"/>
    <property type="molecule type" value="Genomic_DNA"/>
</dbReference>